<dbReference type="Pfam" id="PF00071">
    <property type="entry name" value="Ras"/>
    <property type="match status" value="1"/>
</dbReference>
<dbReference type="InterPro" id="IPR027417">
    <property type="entry name" value="P-loop_NTPase"/>
</dbReference>
<dbReference type="GO" id="GO:0005783">
    <property type="term" value="C:endoplasmic reticulum"/>
    <property type="evidence" value="ECO:0007669"/>
    <property type="project" value="TreeGrafter"/>
</dbReference>
<proteinExistence type="predicted"/>
<dbReference type="InterPro" id="IPR020845">
    <property type="entry name" value="AMP-binding_CS"/>
</dbReference>
<evidence type="ECO:0000256" key="2">
    <source>
        <dbReference type="ARBA" id="ARBA00022553"/>
    </source>
</evidence>
<accession>A0A7S4IF86</accession>
<dbReference type="InterPro" id="IPR036736">
    <property type="entry name" value="ACP-like_sf"/>
</dbReference>
<dbReference type="SUPFAM" id="SSF47336">
    <property type="entry name" value="ACP-like"/>
    <property type="match status" value="1"/>
</dbReference>
<dbReference type="SUPFAM" id="SSF52540">
    <property type="entry name" value="P-loop containing nucleoside triphosphate hydrolases"/>
    <property type="match status" value="1"/>
</dbReference>
<dbReference type="InterPro" id="IPR010080">
    <property type="entry name" value="Thioester_reductase-like_dom"/>
</dbReference>
<dbReference type="Gene3D" id="3.40.50.300">
    <property type="entry name" value="P-loop containing nucleotide triphosphate hydrolases"/>
    <property type="match status" value="1"/>
</dbReference>
<dbReference type="Pfam" id="PF00550">
    <property type="entry name" value="PP-binding"/>
    <property type="match status" value="1"/>
</dbReference>
<keyword evidence="1" id="KW-0596">Phosphopantetheine</keyword>
<gene>
    <name evidence="4" type="ORF">VSP0166_LOCUS11710</name>
</gene>
<dbReference type="GO" id="GO:0003924">
    <property type="term" value="F:GTPase activity"/>
    <property type="evidence" value="ECO:0007669"/>
    <property type="project" value="InterPro"/>
</dbReference>
<dbReference type="PROSITE" id="PS00455">
    <property type="entry name" value="AMP_BINDING"/>
    <property type="match status" value="1"/>
</dbReference>
<evidence type="ECO:0000313" key="4">
    <source>
        <dbReference type="EMBL" id="CAE2227493.1"/>
    </source>
</evidence>
<dbReference type="InterPro" id="IPR013120">
    <property type="entry name" value="FAR_NAD-bd"/>
</dbReference>
<feature type="domain" description="Carrier" evidence="3">
    <location>
        <begin position="888"/>
        <end position="964"/>
    </location>
</feature>
<dbReference type="NCBIfam" id="TIGR01746">
    <property type="entry name" value="Thioester-redct"/>
    <property type="match status" value="1"/>
</dbReference>
<evidence type="ECO:0000259" key="3">
    <source>
        <dbReference type="PROSITE" id="PS50075"/>
    </source>
</evidence>
<protein>
    <recommendedName>
        <fullName evidence="3">Carrier domain-containing protein</fullName>
    </recommendedName>
</protein>
<dbReference type="Gene3D" id="3.40.50.12780">
    <property type="entry name" value="N-terminal domain of ligase-like"/>
    <property type="match status" value="1"/>
</dbReference>
<dbReference type="InterPro" id="IPR000873">
    <property type="entry name" value="AMP-dep_synth/lig_dom"/>
</dbReference>
<dbReference type="Gene3D" id="3.40.50.720">
    <property type="entry name" value="NAD(P)-binding Rossmann-like Domain"/>
    <property type="match status" value="1"/>
</dbReference>
<keyword evidence="2" id="KW-0597">Phosphoprotein</keyword>
<dbReference type="CDD" id="cd05235">
    <property type="entry name" value="SDR_e1"/>
    <property type="match status" value="1"/>
</dbReference>
<dbReference type="InterPro" id="IPR036291">
    <property type="entry name" value="NAD(P)-bd_dom_sf"/>
</dbReference>
<dbReference type="PANTHER" id="PTHR43272">
    <property type="entry name" value="LONG-CHAIN-FATTY-ACID--COA LIGASE"/>
    <property type="match status" value="1"/>
</dbReference>
<dbReference type="PANTHER" id="PTHR43272:SF91">
    <property type="entry name" value="CARRIER DOMAIN-CONTAINING PROTEIN"/>
    <property type="match status" value="1"/>
</dbReference>
<evidence type="ECO:0000256" key="1">
    <source>
        <dbReference type="ARBA" id="ARBA00022450"/>
    </source>
</evidence>
<dbReference type="SUPFAM" id="SSF56801">
    <property type="entry name" value="Acetyl-CoA synthetase-like"/>
    <property type="match status" value="1"/>
</dbReference>
<dbReference type="GO" id="GO:0004467">
    <property type="term" value="F:long-chain fatty acid-CoA ligase activity"/>
    <property type="evidence" value="ECO:0007669"/>
    <property type="project" value="TreeGrafter"/>
</dbReference>
<dbReference type="InterPro" id="IPR001806">
    <property type="entry name" value="Small_GTPase"/>
</dbReference>
<reference evidence="4" key="1">
    <citation type="submission" date="2021-01" db="EMBL/GenBank/DDBJ databases">
        <authorList>
            <person name="Corre E."/>
            <person name="Pelletier E."/>
            <person name="Niang G."/>
            <person name="Scheremetjew M."/>
            <person name="Finn R."/>
            <person name="Kale V."/>
            <person name="Holt S."/>
            <person name="Cochrane G."/>
            <person name="Meng A."/>
            <person name="Brown T."/>
            <person name="Cohen L."/>
        </authorList>
    </citation>
    <scope>NUCLEOTIDE SEQUENCE</scope>
    <source>
        <strain evidence="4">DIVA3 518/3/11/1/6</strain>
    </source>
</reference>
<dbReference type="SMART" id="SM00174">
    <property type="entry name" value="RHO"/>
    <property type="match status" value="1"/>
</dbReference>
<dbReference type="SUPFAM" id="SSF51735">
    <property type="entry name" value="NAD(P)-binding Rossmann-fold domains"/>
    <property type="match status" value="1"/>
</dbReference>
<dbReference type="InterPro" id="IPR009081">
    <property type="entry name" value="PP-bd_ACP"/>
</dbReference>
<dbReference type="Gene3D" id="1.10.1200.10">
    <property type="entry name" value="ACP-like"/>
    <property type="match status" value="1"/>
</dbReference>
<dbReference type="GO" id="GO:0016020">
    <property type="term" value="C:membrane"/>
    <property type="evidence" value="ECO:0007669"/>
    <property type="project" value="TreeGrafter"/>
</dbReference>
<organism evidence="4">
    <name type="scientific">Vannella robusta</name>
    <dbReference type="NCBI Taxonomy" id="1487602"/>
    <lineage>
        <taxon>Eukaryota</taxon>
        <taxon>Amoebozoa</taxon>
        <taxon>Discosea</taxon>
        <taxon>Flabellinia</taxon>
        <taxon>Vannellidae</taxon>
        <taxon>Vannella</taxon>
    </lineage>
</organism>
<dbReference type="GO" id="GO:0005525">
    <property type="term" value="F:GTP binding"/>
    <property type="evidence" value="ECO:0007669"/>
    <property type="project" value="InterPro"/>
</dbReference>
<dbReference type="EMBL" id="HBKP01016527">
    <property type="protein sequence ID" value="CAE2227493.1"/>
    <property type="molecule type" value="Transcribed_RNA"/>
</dbReference>
<dbReference type="PROSITE" id="PS50075">
    <property type="entry name" value="CARRIER"/>
    <property type="match status" value="1"/>
</dbReference>
<dbReference type="Pfam" id="PF00501">
    <property type="entry name" value="AMP-binding"/>
    <property type="match status" value="1"/>
</dbReference>
<dbReference type="Pfam" id="PF07993">
    <property type="entry name" value="NAD_binding_4"/>
    <property type="match status" value="1"/>
</dbReference>
<dbReference type="InterPro" id="IPR042099">
    <property type="entry name" value="ANL_N_sf"/>
</dbReference>
<sequence length="1365" mass="154822">MVDHFSLVMGETKPKDDYLDVDICVWGDNAVGKICFVDRFINKQWKPSLKQNDEILSFHCRSHCFQVTLDLNIHIIPTCIDKDDAQLQEILKKTVSNIFCYSYLTLSSLESIVSKWIPIAQSVKERVPGCFVCTKFDLKMTQDDDTDVAVYKGNQMAVQNNCFWYSCSAKRNEKVVDIMEAAVTAAMSRRVGEVTRNKEFPTMPEEENLKSPRILIEGLFSPLRCSICSSGIEYNEYYSQCFAGECKELKQTFCDKCMDQGHSHSVYREKLERGVRLQGETVLRSITNVFQRFKKRPVFGWSTRHPRRTTNGETFVTSHEGQLQWITFEECHKRALYVGRGLMSRCKVRQGDFVGTCGRNQIEWYLSNLSCIFHNIRGIAVHTTYRLDDLHHLVNNARLKGIFCSREQIPKFIELIKTYPGCLGFIISLDPLEDEEIRELEKREELPEDLILTSLETIERIGKEEPPSDDFELRNLNRKSIFILQYTSGSTGRPKGVVFTNEAYNHDIIPRHSVTDRSLTVSYEPLAHSSYDNDIQHLCGGGLIVLYEDPMGDQFFKDLQLSNPTLLAGVPRIFNSIYTQYKMLMEQKLRALEEPTSDALAAIEKEVTEQFSGLMGNRLTSLTVGGAPSSTQVREFLRNTFGCMVFNSYGTTESGGISANGYKSSNVDMILVDVPELGYTTQDKPYPRGEIAVRSKVQGVGYYREPDLTAQTWTEEGYVRTGDIAVLEANNQFRIITRRKNISKLAQGEFVDPDKLQNVFLELKLVDQIYVDVDSIQEVLVAVVVPIFPVLIQRLQELKKIQFDDSIEGRHQLCSHSEAKELVLEELHRQAARKHLLSYEHIRGVVLSAEEFTVENGLQTASNKLCRHRIAMQYKQELGELYEKLSQAKYEDAAASIGELMNQVTGKDASQTANFVERGGDSLSALNLIRLIQDRFHVEVPIDFLYNAESSSPERLAELIAKEKLNISPVSRQELQTRINSDSQLAPDYVPPEGYPAKVPTLILLTGATGFIGMYLLREIISSFPDSRVVCLVRSQTKEELFVNISNAGIEFNGTEKDRVEVVKGDLTKPKFGVTDEIYEHWEQNLDWIYHCGALVNHFLSYAHLYESNVAGTKRILRLCSRGKPKRLHHISTVGVMLSQKDTEDIPLQELPCPLGSGYGASKWVAEVCVIQAIERGFPATIYRPSQIAGHSKTGHSIPEHYINRLLISFIQMKTIPKSTSRIEITAVDFCAQSIVAISKCTESLGNTFNISDPNATIDLLRLQRRLDSLGISYKYGTVTEWITSLFDVLNDSSTNKDDEKVYRLLKPLTSYFDSQMSNFPSSFTPYITNTEKIMKDNKCYPSSGGISNERLVALFRFLEEACSK</sequence>
<name>A0A7S4IF86_9EUKA</name>